<protein>
    <submittedName>
        <fullName evidence="2">Uncharacterized protein</fullName>
    </submittedName>
</protein>
<dbReference type="EMBL" id="VOOR01000004">
    <property type="protein sequence ID" value="TXB68398.1"/>
    <property type="molecule type" value="Genomic_DNA"/>
</dbReference>
<keyword evidence="3" id="KW-1185">Reference proteome</keyword>
<evidence type="ECO:0000256" key="1">
    <source>
        <dbReference type="SAM" id="MobiDB-lite"/>
    </source>
</evidence>
<sequence length="156" mass="17553">MKVVKVRIECSVKQAAVIYASFCQPDLLGACSLEIRQYYRRIGLLNNRQLLPTFVFKQSGRRRPSRRTSLPDSPLGPYDCPAKRQAGASSHPPGLCSLSWLRNGSPLPQWRKGSGFYTFGVAADAQTHIPYKVYAHFDFMMLSLNRADNFLAEPSQ</sequence>
<gene>
    <name evidence="2" type="ORF">FRY97_03195</name>
</gene>
<dbReference type="Proteomes" id="UP000321580">
    <property type="component" value="Unassembled WGS sequence"/>
</dbReference>
<evidence type="ECO:0000313" key="3">
    <source>
        <dbReference type="Proteomes" id="UP000321580"/>
    </source>
</evidence>
<dbReference type="RefSeq" id="WP_147165977.1">
    <property type="nucleotide sequence ID" value="NZ_VOOR01000004.1"/>
</dbReference>
<proteinExistence type="predicted"/>
<reference evidence="2 3" key="1">
    <citation type="submission" date="2019-08" db="EMBL/GenBank/DDBJ databases">
        <title>Genome of Phaeodactylibacter luteus.</title>
        <authorList>
            <person name="Bowman J.P."/>
        </authorList>
    </citation>
    <scope>NUCLEOTIDE SEQUENCE [LARGE SCALE GENOMIC DNA]</scope>
    <source>
        <strain evidence="2 3">KCTC 42180</strain>
    </source>
</reference>
<organism evidence="2 3">
    <name type="scientific">Phaeodactylibacter luteus</name>
    <dbReference type="NCBI Taxonomy" id="1564516"/>
    <lineage>
        <taxon>Bacteria</taxon>
        <taxon>Pseudomonadati</taxon>
        <taxon>Bacteroidota</taxon>
        <taxon>Saprospiria</taxon>
        <taxon>Saprospirales</taxon>
        <taxon>Haliscomenobacteraceae</taxon>
        <taxon>Phaeodactylibacter</taxon>
    </lineage>
</organism>
<feature type="region of interest" description="Disordered" evidence="1">
    <location>
        <begin position="59"/>
        <end position="87"/>
    </location>
</feature>
<accession>A0A5C6S1A7</accession>
<name>A0A5C6S1A7_9BACT</name>
<evidence type="ECO:0000313" key="2">
    <source>
        <dbReference type="EMBL" id="TXB68398.1"/>
    </source>
</evidence>
<comment type="caution">
    <text evidence="2">The sequence shown here is derived from an EMBL/GenBank/DDBJ whole genome shotgun (WGS) entry which is preliminary data.</text>
</comment>
<dbReference type="AlphaFoldDB" id="A0A5C6S1A7"/>